<gene>
    <name evidence="2" type="ORF">GCM10010411_75650</name>
</gene>
<feature type="region of interest" description="Disordered" evidence="1">
    <location>
        <begin position="140"/>
        <end position="160"/>
    </location>
</feature>
<protein>
    <submittedName>
        <fullName evidence="2">Uncharacterized protein</fullName>
    </submittedName>
</protein>
<evidence type="ECO:0000313" key="2">
    <source>
        <dbReference type="EMBL" id="GAA2627399.1"/>
    </source>
</evidence>
<evidence type="ECO:0000256" key="1">
    <source>
        <dbReference type="SAM" id="MobiDB-lite"/>
    </source>
</evidence>
<organism evidence="2 3">
    <name type="scientific">Actinomadura fulvescens</name>
    <dbReference type="NCBI Taxonomy" id="46160"/>
    <lineage>
        <taxon>Bacteria</taxon>
        <taxon>Bacillati</taxon>
        <taxon>Actinomycetota</taxon>
        <taxon>Actinomycetes</taxon>
        <taxon>Streptosporangiales</taxon>
        <taxon>Thermomonosporaceae</taxon>
        <taxon>Actinomadura</taxon>
    </lineage>
</organism>
<comment type="caution">
    <text evidence="2">The sequence shown here is derived from an EMBL/GenBank/DDBJ whole genome shotgun (WGS) entry which is preliminary data.</text>
</comment>
<evidence type="ECO:0000313" key="3">
    <source>
        <dbReference type="Proteomes" id="UP001501509"/>
    </source>
</evidence>
<reference evidence="2 3" key="1">
    <citation type="journal article" date="2019" name="Int. J. Syst. Evol. Microbiol.">
        <title>The Global Catalogue of Microorganisms (GCM) 10K type strain sequencing project: providing services to taxonomists for standard genome sequencing and annotation.</title>
        <authorList>
            <consortium name="The Broad Institute Genomics Platform"/>
            <consortium name="The Broad Institute Genome Sequencing Center for Infectious Disease"/>
            <person name="Wu L."/>
            <person name="Ma J."/>
        </authorList>
    </citation>
    <scope>NUCLEOTIDE SEQUENCE [LARGE SCALE GENOMIC DNA]</scope>
    <source>
        <strain evidence="2 3">JCM 6833</strain>
    </source>
</reference>
<keyword evidence="3" id="KW-1185">Reference proteome</keyword>
<sequence length="289" mass="31664">MVKTALAFADDDDAALQRRIRERLLLLDLDKRYPCTILDGLLPQGWESDPLCEAERALVERVSRDLFGEDGIVLAVHTDDEVHGPGLMLSKIPADEPAQLGVPGLVDDGLAAVLARLPQPHREQVRQIAAQALDQLNRGQTPTLSATPLPPPGAPTPLRDADGVRLDQAAAWHRLVAAAELYRGVWDELRSACIQARAAGVDDDVLRAWMSAAIGRAAMLYVTADLHDGHGTAAKAHPDQRDRVAAQAQLDEQIADLKARLADLNPVHDAEKYNRLFGDLVELEQRRRR</sequence>
<dbReference type="EMBL" id="BAAATD010000013">
    <property type="protein sequence ID" value="GAA2627399.1"/>
    <property type="molecule type" value="Genomic_DNA"/>
</dbReference>
<proteinExistence type="predicted"/>
<dbReference type="Proteomes" id="UP001501509">
    <property type="component" value="Unassembled WGS sequence"/>
</dbReference>
<name>A0ABN3QIJ2_9ACTN</name>
<accession>A0ABN3QIJ2</accession>
<dbReference type="RefSeq" id="WP_344547305.1">
    <property type="nucleotide sequence ID" value="NZ_BAAATD010000013.1"/>
</dbReference>